<reference evidence="4" key="1">
    <citation type="submission" date="2022-01" db="EMBL/GenBank/DDBJ databases">
        <authorList>
            <person name="King R."/>
        </authorList>
    </citation>
    <scope>NUCLEOTIDE SEQUENCE</scope>
</reference>
<keyword evidence="3" id="KW-0472">Membrane</keyword>
<keyword evidence="3" id="KW-0812">Transmembrane</keyword>
<dbReference type="GO" id="GO:0005789">
    <property type="term" value="C:endoplasmic reticulum membrane"/>
    <property type="evidence" value="ECO:0007669"/>
    <property type="project" value="TreeGrafter"/>
</dbReference>
<sequence length="898" mass="103279">MDLTILIFITLFVVACFSLFLVYKFGIKEKSYEEALAEQRQQTSTLLQKSKHKEKKNKKTTKKPKEKMEKSEVEGMDNNENKENTLPTKPHVEFKEEAEEVSVNNELNIPIVKEATKPKKIKKIRPILINKKEKSTVNPILEVVEIPIANHFEEHPPKDDFELLRANSREDIFKQDPVKSKTTKDKKQNQEPHVIANKNKKNNKPIVDIPKSEPNLTLVPPPEQKVVIEVIPAVAVPQTNGVVVNTGKEKKKKKSEFNTKQQLTAERDELINSVRKAELSKTEAELSKTEIQLLIDLLLNKQLEAPAVIDEWSEGKSDPIQKLKKQLAEKEKLLAQEQEALLGAQAKLREIRSEQQSEKVQLQQKIRSLEEMVQAKQIEIQAANNRFQVNGQKIQQLQAELNAETLTAHKAMEENSALQMQIKQYEVSLSQIQDTDKIIGKLRLDIDELSTQNQQLQQTIAEKDHQYQHTLIQMGGLEKGYKESHQELERNLETQLRQESEWKREITNLNSALQKQFEEQRNLEHTLAQLDEQLRLSNNERSQLKSELQQAKDEVNRLANLSDGKNNNREVEILNLSNELSSTRIELTSRIEELQQIEKKYKIELETSNKKYLMVQKDLADQKLQISKITLEIIPKQLESHKQFMQRLFPEIEDLKAVNSDDWQDKYAQLINNYVSKLKERQKQNSSPASSPTSSPQKSSEVAKLQSQLLHYKNIIDDTEGMLNKLQKHVEQEEMNWRSQLAAKEAELDHLKESRISQLETKLIHVENNLSKEIEECQLLKSQQPRNGGDSDSLATVEKLSEEVIHLRQQLREEQTKNGEIGVCLKTQNCNNSTNGPAFIEHCMSSSSSIASSLIEEYKKPKNKKRKKKVPSIRKATICSNMGCQFLYCDGNSCGNNI</sequence>
<dbReference type="OrthoDB" id="5875463at2759"/>
<dbReference type="PANTHER" id="PTHR18939">
    <property type="entry name" value="RIBOSOME BINDING PROTEIN-1"/>
    <property type="match status" value="1"/>
</dbReference>
<keyword evidence="1" id="KW-0175">Coiled coil</keyword>
<gene>
    <name evidence="4" type="ORF">PSYICH_LOCUS11264</name>
</gene>
<dbReference type="PANTHER" id="PTHR18939:SF4">
    <property type="entry name" value="RIBOSOME-BINDING PROTEIN 1"/>
    <property type="match status" value="1"/>
</dbReference>
<feature type="compositionally biased region" description="Basic and acidic residues" evidence="2">
    <location>
        <begin position="172"/>
        <end position="190"/>
    </location>
</feature>
<feature type="transmembrane region" description="Helical" evidence="3">
    <location>
        <begin position="6"/>
        <end position="23"/>
    </location>
</feature>
<dbReference type="EMBL" id="OV651817">
    <property type="protein sequence ID" value="CAH1111405.1"/>
    <property type="molecule type" value="Genomic_DNA"/>
</dbReference>
<feature type="coiled-coil region" evidence="1">
    <location>
        <begin position="320"/>
        <end position="611"/>
    </location>
</feature>
<name>A0A9P0D387_9CUCU</name>
<evidence type="ECO:0000256" key="3">
    <source>
        <dbReference type="SAM" id="Phobius"/>
    </source>
</evidence>
<keyword evidence="5" id="KW-1185">Reference proteome</keyword>
<feature type="region of interest" description="Disordered" evidence="2">
    <location>
        <begin position="43"/>
        <end position="90"/>
    </location>
</feature>
<feature type="compositionally biased region" description="Low complexity" evidence="2">
    <location>
        <begin position="686"/>
        <end position="700"/>
    </location>
</feature>
<accession>A0A9P0D387</accession>
<dbReference type="AlphaFoldDB" id="A0A9P0D387"/>
<evidence type="ECO:0000256" key="1">
    <source>
        <dbReference type="SAM" id="Coils"/>
    </source>
</evidence>
<feature type="compositionally biased region" description="Basic and acidic residues" evidence="2">
    <location>
        <begin position="66"/>
        <end position="83"/>
    </location>
</feature>
<protein>
    <submittedName>
        <fullName evidence="4">Uncharacterized protein</fullName>
    </submittedName>
</protein>
<dbReference type="InterPro" id="IPR040248">
    <property type="entry name" value="RRBP1"/>
</dbReference>
<keyword evidence="3" id="KW-1133">Transmembrane helix</keyword>
<feature type="compositionally biased region" description="Basic residues" evidence="2">
    <location>
        <begin position="49"/>
        <end position="65"/>
    </location>
</feature>
<evidence type="ECO:0000313" key="4">
    <source>
        <dbReference type="EMBL" id="CAH1111405.1"/>
    </source>
</evidence>
<evidence type="ECO:0000313" key="5">
    <source>
        <dbReference type="Proteomes" id="UP001153636"/>
    </source>
</evidence>
<feature type="coiled-coil region" evidence="1">
    <location>
        <begin position="716"/>
        <end position="817"/>
    </location>
</feature>
<proteinExistence type="predicted"/>
<feature type="region of interest" description="Disordered" evidence="2">
    <location>
        <begin position="172"/>
        <end position="207"/>
    </location>
</feature>
<feature type="region of interest" description="Disordered" evidence="2">
    <location>
        <begin position="679"/>
        <end position="703"/>
    </location>
</feature>
<organism evidence="4 5">
    <name type="scientific">Psylliodes chrysocephalus</name>
    <dbReference type="NCBI Taxonomy" id="3402493"/>
    <lineage>
        <taxon>Eukaryota</taxon>
        <taxon>Metazoa</taxon>
        <taxon>Ecdysozoa</taxon>
        <taxon>Arthropoda</taxon>
        <taxon>Hexapoda</taxon>
        <taxon>Insecta</taxon>
        <taxon>Pterygota</taxon>
        <taxon>Neoptera</taxon>
        <taxon>Endopterygota</taxon>
        <taxon>Coleoptera</taxon>
        <taxon>Polyphaga</taxon>
        <taxon>Cucujiformia</taxon>
        <taxon>Chrysomeloidea</taxon>
        <taxon>Chrysomelidae</taxon>
        <taxon>Galerucinae</taxon>
        <taxon>Alticini</taxon>
        <taxon>Psylliodes</taxon>
    </lineage>
</organism>
<dbReference type="Proteomes" id="UP001153636">
    <property type="component" value="Chromosome 5"/>
</dbReference>
<evidence type="ECO:0000256" key="2">
    <source>
        <dbReference type="SAM" id="MobiDB-lite"/>
    </source>
</evidence>